<dbReference type="SUPFAM" id="SSF50475">
    <property type="entry name" value="FMN-binding split barrel"/>
    <property type="match status" value="1"/>
</dbReference>
<keyword evidence="2" id="KW-1185">Reference proteome</keyword>
<dbReference type="PANTHER" id="PTHR34071:SF2">
    <property type="entry name" value="FLAVIN-NUCLEOTIDE-BINDING PROTEIN"/>
    <property type="match status" value="1"/>
</dbReference>
<dbReference type="EMBL" id="KV744894">
    <property type="protein sequence ID" value="OCK82243.1"/>
    <property type="molecule type" value="Genomic_DNA"/>
</dbReference>
<dbReference type="Gene3D" id="2.30.110.10">
    <property type="entry name" value="Electron Transport, Fmn-binding Protein, Chain A"/>
    <property type="match status" value="1"/>
</dbReference>
<evidence type="ECO:0000313" key="2">
    <source>
        <dbReference type="Proteomes" id="UP000250266"/>
    </source>
</evidence>
<organism evidence="1 2">
    <name type="scientific">Lepidopterella palustris CBS 459.81</name>
    <dbReference type="NCBI Taxonomy" id="1314670"/>
    <lineage>
        <taxon>Eukaryota</taxon>
        <taxon>Fungi</taxon>
        <taxon>Dikarya</taxon>
        <taxon>Ascomycota</taxon>
        <taxon>Pezizomycotina</taxon>
        <taxon>Dothideomycetes</taxon>
        <taxon>Pleosporomycetidae</taxon>
        <taxon>Mytilinidiales</taxon>
        <taxon>Argynnaceae</taxon>
        <taxon>Lepidopterella</taxon>
    </lineage>
</organism>
<evidence type="ECO:0000313" key="1">
    <source>
        <dbReference type="EMBL" id="OCK82243.1"/>
    </source>
</evidence>
<protein>
    <submittedName>
        <fullName evidence="1">Putative FMN binding protein</fullName>
    </submittedName>
</protein>
<accession>A0A8E2EES0</accession>
<sequence length="262" mass="28473">MASSGAYDKTVVNTVQRYGKERASYDYKTIHQIIDSTPVLHVSFNPAATTSDPFPAILPMIGCTGSFASPSADPAAGPLDLYIHGYVSSRLMKSPSTHPSGTPVAVAATLLDGLVLALTPNHHSCNFRSAIAFGYAVLVTEEKEKLYAMQLITDNMLPTRWANSRIPPTKAEMTSTSVLRVSISHASAKVRAGGPGEDRADLKDEELRKRVWTGVVPAWIQWGEPIPAEGNRVNEMPEYVEGWRNGENRDGRVGAYEAAMEK</sequence>
<dbReference type="InterPro" id="IPR012349">
    <property type="entry name" value="Split_barrel_FMN-bd"/>
</dbReference>
<reference evidence="1 2" key="1">
    <citation type="journal article" date="2016" name="Nat. Commun.">
        <title>Ectomycorrhizal ecology is imprinted in the genome of the dominant symbiotic fungus Cenococcum geophilum.</title>
        <authorList>
            <consortium name="DOE Joint Genome Institute"/>
            <person name="Peter M."/>
            <person name="Kohler A."/>
            <person name="Ohm R.A."/>
            <person name="Kuo A."/>
            <person name="Krutzmann J."/>
            <person name="Morin E."/>
            <person name="Arend M."/>
            <person name="Barry K.W."/>
            <person name="Binder M."/>
            <person name="Choi C."/>
            <person name="Clum A."/>
            <person name="Copeland A."/>
            <person name="Grisel N."/>
            <person name="Haridas S."/>
            <person name="Kipfer T."/>
            <person name="LaButti K."/>
            <person name="Lindquist E."/>
            <person name="Lipzen A."/>
            <person name="Maire R."/>
            <person name="Meier B."/>
            <person name="Mihaltcheva S."/>
            <person name="Molinier V."/>
            <person name="Murat C."/>
            <person name="Poggeler S."/>
            <person name="Quandt C.A."/>
            <person name="Sperisen C."/>
            <person name="Tritt A."/>
            <person name="Tisserant E."/>
            <person name="Crous P.W."/>
            <person name="Henrissat B."/>
            <person name="Nehls U."/>
            <person name="Egli S."/>
            <person name="Spatafora J.W."/>
            <person name="Grigoriev I.V."/>
            <person name="Martin F.M."/>
        </authorList>
    </citation>
    <scope>NUCLEOTIDE SEQUENCE [LARGE SCALE GENOMIC DNA]</scope>
    <source>
        <strain evidence="1 2">CBS 459.81</strain>
    </source>
</reference>
<name>A0A8E2EES0_9PEZI</name>
<gene>
    <name evidence="1" type="ORF">K432DRAFT_324593</name>
</gene>
<dbReference type="Proteomes" id="UP000250266">
    <property type="component" value="Unassembled WGS sequence"/>
</dbReference>
<dbReference type="Pfam" id="PF12900">
    <property type="entry name" value="Pyridox_ox_2"/>
    <property type="match status" value="1"/>
</dbReference>
<dbReference type="PANTHER" id="PTHR34071">
    <property type="entry name" value="5-NITROIMIDAZOLE ANTIBIOTICS RESISTANCE PROTEIN, NIMA-FAMILY-RELATED PROTEIN-RELATED"/>
    <property type="match status" value="1"/>
</dbReference>
<proteinExistence type="predicted"/>
<dbReference type="InterPro" id="IPR024747">
    <property type="entry name" value="Pyridox_Oxase-rel"/>
</dbReference>
<dbReference type="AlphaFoldDB" id="A0A8E2EES0"/>
<dbReference type="OrthoDB" id="444432at2759"/>